<proteinExistence type="predicted"/>
<gene>
    <name evidence="1" type="ORF">ACFLIM_30080</name>
</gene>
<organism evidence="1 2">
    <name type="scientific">Nonomuraea marmarensis</name>
    <dbReference type="NCBI Taxonomy" id="3351344"/>
    <lineage>
        <taxon>Bacteria</taxon>
        <taxon>Bacillati</taxon>
        <taxon>Actinomycetota</taxon>
        <taxon>Actinomycetes</taxon>
        <taxon>Streptosporangiales</taxon>
        <taxon>Streptosporangiaceae</taxon>
        <taxon>Nonomuraea</taxon>
    </lineage>
</organism>
<evidence type="ECO:0000313" key="2">
    <source>
        <dbReference type="Proteomes" id="UP001603978"/>
    </source>
</evidence>
<comment type="caution">
    <text evidence="1">The sequence shown here is derived from an EMBL/GenBank/DDBJ whole genome shotgun (WGS) entry which is preliminary data.</text>
</comment>
<sequence>MGDIGFLQAPEPTPEAQRLFDDDLAEVGYIMNITRLWAYEPAIVSGLFDLMGQAGKAAGLSYRQRGILVAACASVLGDSYCSLAWGSKLADATDARTASGVLRGDDDGLSAAERAMASWARKVARDPNGIGRADVRALRDAGFDDAQIFGITVFVALRIAFSTVNDALGARPDAAFRATAPQAVLDAVTFGRPIAE</sequence>
<dbReference type="RefSeq" id="WP_393171165.1">
    <property type="nucleotide sequence ID" value="NZ_JBICRM010000021.1"/>
</dbReference>
<dbReference type="InterPro" id="IPR029032">
    <property type="entry name" value="AhpD-like"/>
</dbReference>
<dbReference type="Gene3D" id="1.20.1290.10">
    <property type="entry name" value="AhpD-like"/>
    <property type="match status" value="1"/>
</dbReference>
<name>A0ABW7AK78_9ACTN</name>
<dbReference type="Proteomes" id="UP001603978">
    <property type="component" value="Unassembled WGS sequence"/>
</dbReference>
<evidence type="ECO:0000313" key="1">
    <source>
        <dbReference type="EMBL" id="MFG1707458.1"/>
    </source>
</evidence>
<protein>
    <submittedName>
        <fullName evidence="1">Carboxymuconolactone decarboxylase family protein</fullName>
    </submittedName>
</protein>
<reference evidence="1 2" key="1">
    <citation type="submission" date="2024-10" db="EMBL/GenBank/DDBJ databases">
        <authorList>
            <person name="Topkara A.R."/>
            <person name="Saygin H."/>
        </authorList>
    </citation>
    <scope>NUCLEOTIDE SEQUENCE [LARGE SCALE GENOMIC DNA]</scope>
    <source>
        <strain evidence="1 2">M3C6</strain>
    </source>
</reference>
<dbReference type="SUPFAM" id="SSF69118">
    <property type="entry name" value="AhpD-like"/>
    <property type="match status" value="1"/>
</dbReference>
<accession>A0ABW7AK78</accession>
<dbReference type="PANTHER" id="PTHR35446">
    <property type="entry name" value="SI:CH211-175M2.5"/>
    <property type="match status" value="1"/>
</dbReference>
<keyword evidence="2" id="KW-1185">Reference proteome</keyword>
<dbReference type="PANTHER" id="PTHR35446:SF2">
    <property type="entry name" value="CARBOXYMUCONOLACTONE DECARBOXYLASE-LIKE DOMAIN-CONTAINING PROTEIN"/>
    <property type="match status" value="1"/>
</dbReference>
<dbReference type="EMBL" id="JBICRM010000021">
    <property type="protein sequence ID" value="MFG1707458.1"/>
    <property type="molecule type" value="Genomic_DNA"/>
</dbReference>